<dbReference type="KEGG" id="dia:Dtpsy_0435"/>
<dbReference type="Proteomes" id="UP000000450">
    <property type="component" value="Chromosome"/>
</dbReference>
<dbReference type="EMBL" id="CP001392">
    <property type="protein sequence ID" value="ACM31919.1"/>
    <property type="molecule type" value="Genomic_DNA"/>
</dbReference>
<evidence type="ECO:0000313" key="2">
    <source>
        <dbReference type="Proteomes" id="UP000000450"/>
    </source>
</evidence>
<dbReference type="RefSeq" id="WP_011803904.1">
    <property type="nucleotide sequence ID" value="NC_011992.1"/>
</dbReference>
<dbReference type="GeneID" id="84683050"/>
<accession>A0A9J9Q7E3</accession>
<dbReference type="AlphaFoldDB" id="A0A9J9Q7E3"/>
<evidence type="ECO:0000313" key="1">
    <source>
        <dbReference type="EMBL" id="ACM31919.1"/>
    </source>
</evidence>
<organism evidence="1 2">
    <name type="scientific">Acidovorax ebreus (strain TPSY)</name>
    <name type="common">Diaphorobacter sp. (strain TPSY)</name>
    <dbReference type="NCBI Taxonomy" id="535289"/>
    <lineage>
        <taxon>Bacteria</taxon>
        <taxon>Pseudomonadati</taxon>
        <taxon>Pseudomonadota</taxon>
        <taxon>Betaproteobacteria</taxon>
        <taxon>Burkholderiales</taxon>
        <taxon>Comamonadaceae</taxon>
        <taxon>Diaphorobacter</taxon>
    </lineage>
</organism>
<reference evidence="1 2" key="1">
    <citation type="journal article" date="2010" name="J. Bacteriol.">
        <title>Completed genome sequence of the anaerobic iron-oxidizing bacterium Acidovorax ebreus strain TPSY.</title>
        <authorList>
            <person name="Byrne-Bailey K.G."/>
            <person name="Weber K.A."/>
            <person name="Chair A.H."/>
            <person name="Bose S."/>
            <person name="Knox T."/>
            <person name="Spanbauer T.L."/>
            <person name="Chertkov O."/>
            <person name="Coates J.D."/>
        </authorList>
    </citation>
    <scope>NUCLEOTIDE SEQUENCE [LARGE SCALE GENOMIC DNA]</scope>
    <source>
        <strain evidence="1 2">TPSY</strain>
    </source>
</reference>
<gene>
    <name evidence="1" type="ordered locus">Dtpsy_0435</name>
</gene>
<proteinExistence type="predicted"/>
<sequence length="141" mass="15779">MQVKTEINSFDDLLRAARSHRERQRLLFVFAGTELPDEATPEQRERFAQGEGGVLVPLMCVDKLPEELESFDALVRESQQFEQPGQPWRLVFTAALSGTAAQAPSDDDADKVLRRMVEAVKTGAFSAYLPFNRDGQPVRLG</sequence>
<name>A0A9J9Q7E3_ACIET</name>
<keyword evidence="2" id="KW-1185">Reference proteome</keyword>
<protein>
    <submittedName>
        <fullName evidence="1">Uncharacterized protein</fullName>
    </submittedName>
</protein>